<accession>A0A941DRY4</accession>
<organism evidence="2 3">
    <name type="scientific">Virgibacillus salarius</name>
    <dbReference type="NCBI Taxonomy" id="447199"/>
    <lineage>
        <taxon>Bacteria</taxon>
        <taxon>Bacillati</taxon>
        <taxon>Bacillota</taxon>
        <taxon>Bacilli</taxon>
        <taxon>Bacillales</taxon>
        <taxon>Bacillaceae</taxon>
        <taxon>Virgibacillus</taxon>
    </lineage>
</organism>
<gene>
    <name evidence="2" type="ORF">KCX74_00925</name>
</gene>
<feature type="transmembrane region" description="Helical" evidence="1">
    <location>
        <begin position="20"/>
        <end position="39"/>
    </location>
</feature>
<dbReference type="AlphaFoldDB" id="A0A941DRY4"/>
<comment type="caution">
    <text evidence="2">The sequence shown here is derived from an EMBL/GenBank/DDBJ whole genome shotgun (WGS) entry which is preliminary data.</text>
</comment>
<sequence>MLGANHSLVRGEEEGAMGSIAMPTSALFLALVVPILSFIS</sequence>
<keyword evidence="1" id="KW-0812">Transmembrane</keyword>
<evidence type="ECO:0000313" key="2">
    <source>
        <dbReference type="EMBL" id="MBR7794601.1"/>
    </source>
</evidence>
<reference evidence="2" key="1">
    <citation type="submission" date="2021-04" db="EMBL/GenBank/DDBJ databases">
        <title>Isolation and polyphasic classification of algal microorganism.</title>
        <authorList>
            <person name="Wang S."/>
        </authorList>
    </citation>
    <scope>NUCLEOTIDE SEQUENCE</scope>
    <source>
        <strain evidence="2">720a</strain>
    </source>
</reference>
<evidence type="ECO:0000313" key="3">
    <source>
        <dbReference type="Proteomes" id="UP000675284"/>
    </source>
</evidence>
<dbReference type="Proteomes" id="UP000675284">
    <property type="component" value="Unassembled WGS sequence"/>
</dbReference>
<protein>
    <submittedName>
        <fullName evidence="2">Uncharacterized protein</fullName>
    </submittedName>
</protein>
<keyword evidence="1" id="KW-1133">Transmembrane helix</keyword>
<keyword evidence="1" id="KW-0472">Membrane</keyword>
<evidence type="ECO:0000256" key="1">
    <source>
        <dbReference type="SAM" id="Phobius"/>
    </source>
</evidence>
<dbReference type="EMBL" id="JAGSOT010000002">
    <property type="protein sequence ID" value="MBR7794601.1"/>
    <property type="molecule type" value="Genomic_DNA"/>
</dbReference>
<proteinExistence type="predicted"/>
<name>A0A941DRY4_9BACI</name>
<keyword evidence="3" id="KW-1185">Reference proteome</keyword>